<dbReference type="InterPro" id="IPR045584">
    <property type="entry name" value="Pilin-like"/>
</dbReference>
<feature type="transmembrane region" description="Helical" evidence="1">
    <location>
        <begin position="12"/>
        <end position="31"/>
    </location>
</feature>
<dbReference type="KEGG" id="hte:Hydth_1432"/>
<dbReference type="Pfam" id="PF07963">
    <property type="entry name" value="N_methyl"/>
    <property type="match status" value="1"/>
</dbReference>
<evidence type="ECO:0000313" key="2">
    <source>
        <dbReference type="EMBL" id="BAI69894.1"/>
    </source>
</evidence>
<name>D3DJ92_HYDTT</name>
<dbReference type="InterPro" id="IPR012902">
    <property type="entry name" value="N_methyl_site"/>
</dbReference>
<dbReference type="STRING" id="608538.HTH_1444"/>
<evidence type="ECO:0000256" key="1">
    <source>
        <dbReference type="SAM" id="Phobius"/>
    </source>
</evidence>
<dbReference type="EMBL" id="AP011112">
    <property type="protein sequence ID" value="BAI69894.1"/>
    <property type="molecule type" value="Genomic_DNA"/>
</dbReference>
<gene>
    <name evidence="2" type="ordered locus">HTH_1444</name>
</gene>
<keyword evidence="1" id="KW-0472">Membrane</keyword>
<dbReference type="SUPFAM" id="SSF54523">
    <property type="entry name" value="Pili subunits"/>
    <property type="match status" value="1"/>
</dbReference>
<dbReference type="eggNOG" id="COG4970">
    <property type="taxonomic scope" value="Bacteria"/>
</dbReference>
<keyword evidence="1" id="KW-1133">Transmembrane helix</keyword>
<dbReference type="Gene3D" id="3.55.40.10">
    <property type="entry name" value="minor pseudopilin epsh domain"/>
    <property type="match status" value="1"/>
</dbReference>
<accession>D3DJ92</accession>
<sequence>MDRKVRGYTITEVLIVIAILMILSGFAFLWFRNLVLNQRLKASADGVMNVLETARLYSMTGRGAKPWGVVFNDRSNTYTLFRDDNSNCRFDAGEAVRNYSTEPGVKIYTDLVVVFDKKGYPRNAMCGVGPASITVSIDEDIKNIPDNKASRVICISSFGRIRYKSDDEGATCREQ</sequence>
<dbReference type="Proteomes" id="UP000002574">
    <property type="component" value="Chromosome"/>
</dbReference>
<proteinExistence type="predicted"/>
<reference evidence="2 3" key="1">
    <citation type="journal article" date="2010" name="J. Bacteriol.">
        <title>Complete genome sequence of the thermophilic, obligately chemolithoautotrophic hydrogen-oxidizing bacterium Hydrogenobacter thermophilus TK-6.</title>
        <authorList>
            <person name="Arai H."/>
            <person name="Kanbe H."/>
            <person name="Ishii M."/>
            <person name="Igarashi Y."/>
        </authorList>
    </citation>
    <scope>NUCLEOTIDE SEQUENCE [LARGE SCALE GENOMIC DNA]</scope>
    <source>
        <strain evidence="3">DSM 6534 / IAM 12695 / TK-6 [Tokyo]</strain>
    </source>
</reference>
<keyword evidence="3" id="KW-1185">Reference proteome</keyword>
<dbReference type="OrthoDB" id="13826at2"/>
<evidence type="ECO:0000313" key="3">
    <source>
        <dbReference type="Proteomes" id="UP000002574"/>
    </source>
</evidence>
<dbReference type="RefSeq" id="WP_012964074.1">
    <property type="nucleotide sequence ID" value="NC_013799.1"/>
</dbReference>
<protein>
    <submittedName>
        <fullName evidence="2">Type IV pilus assembly protein</fullName>
    </submittedName>
</protein>
<organism evidence="2 3">
    <name type="scientific">Hydrogenobacter thermophilus (strain DSM 6534 / IAM 12695 / TK-6)</name>
    <dbReference type="NCBI Taxonomy" id="608538"/>
    <lineage>
        <taxon>Bacteria</taxon>
        <taxon>Pseudomonadati</taxon>
        <taxon>Aquificota</taxon>
        <taxon>Aquificia</taxon>
        <taxon>Aquificales</taxon>
        <taxon>Aquificaceae</taxon>
        <taxon>Hydrogenobacter</taxon>
    </lineage>
</organism>
<dbReference type="AlphaFoldDB" id="D3DJ92"/>
<dbReference type="KEGG" id="hth:HTH_1444"/>
<keyword evidence="1" id="KW-0812">Transmembrane</keyword>